<evidence type="ECO:0000313" key="3">
    <source>
        <dbReference type="Proteomes" id="UP000799437"/>
    </source>
</evidence>
<protein>
    <submittedName>
        <fullName evidence="2">Uncharacterized protein</fullName>
    </submittedName>
</protein>
<dbReference type="GeneID" id="54486146"/>
<reference evidence="2" key="1">
    <citation type="journal article" date="2020" name="Stud. Mycol.">
        <title>101 Dothideomycetes genomes: a test case for predicting lifestyles and emergence of pathogens.</title>
        <authorList>
            <person name="Haridas S."/>
            <person name="Albert R."/>
            <person name="Binder M."/>
            <person name="Bloem J."/>
            <person name="Labutti K."/>
            <person name="Salamov A."/>
            <person name="Andreopoulos B."/>
            <person name="Baker S."/>
            <person name="Barry K."/>
            <person name="Bills G."/>
            <person name="Bluhm B."/>
            <person name="Cannon C."/>
            <person name="Castanera R."/>
            <person name="Culley D."/>
            <person name="Daum C."/>
            <person name="Ezra D."/>
            <person name="Gonzalez J."/>
            <person name="Henrissat B."/>
            <person name="Kuo A."/>
            <person name="Liang C."/>
            <person name="Lipzen A."/>
            <person name="Lutzoni F."/>
            <person name="Magnuson J."/>
            <person name="Mondo S."/>
            <person name="Nolan M."/>
            <person name="Ohm R."/>
            <person name="Pangilinan J."/>
            <person name="Park H.-J."/>
            <person name="Ramirez L."/>
            <person name="Alfaro M."/>
            <person name="Sun H."/>
            <person name="Tritt A."/>
            <person name="Yoshinaga Y."/>
            <person name="Zwiers L.-H."/>
            <person name="Turgeon B."/>
            <person name="Goodwin S."/>
            <person name="Spatafora J."/>
            <person name="Crous P."/>
            <person name="Grigoriev I."/>
        </authorList>
    </citation>
    <scope>NUCLEOTIDE SEQUENCE</scope>
    <source>
        <strain evidence="2">CBS 121739</strain>
    </source>
</reference>
<sequence length="191" mass="21099">MYIGGIYGRMDAPSSFSSSSPSLFSPQNQPHPNAYHPKHETPQPPSRVSTSPNPTNLNSTPSFDIVTPPGRLRRVHCSHTNRSRPRAAVARVGSSSVVSFDRRMISYVGCLFLIEEERNTLEVCVPVCDIEYLHTAESAKVDSMETPRVCARNNGDKLNAGSRVLPKGYDASGDRSDFDRGLGCWKERWCG</sequence>
<gene>
    <name evidence="2" type="ORF">EJ05DRAFT_481643</name>
</gene>
<organism evidence="2 3">
    <name type="scientific">Pseudovirgaria hyperparasitica</name>
    <dbReference type="NCBI Taxonomy" id="470096"/>
    <lineage>
        <taxon>Eukaryota</taxon>
        <taxon>Fungi</taxon>
        <taxon>Dikarya</taxon>
        <taxon>Ascomycota</taxon>
        <taxon>Pezizomycotina</taxon>
        <taxon>Dothideomycetes</taxon>
        <taxon>Dothideomycetes incertae sedis</taxon>
        <taxon>Acrospermales</taxon>
        <taxon>Acrospermaceae</taxon>
        <taxon>Pseudovirgaria</taxon>
    </lineage>
</organism>
<evidence type="ECO:0000313" key="2">
    <source>
        <dbReference type="EMBL" id="KAF2762754.1"/>
    </source>
</evidence>
<proteinExistence type="predicted"/>
<feature type="compositionally biased region" description="Low complexity" evidence="1">
    <location>
        <begin position="13"/>
        <end position="26"/>
    </location>
</feature>
<dbReference type="AlphaFoldDB" id="A0A6A6WKM9"/>
<evidence type="ECO:0000256" key="1">
    <source>
        <dbReference type="SAM" id="MobiDB-lite"/>
    </source>
</evidence>
<feature type="region of interest" description="Disordered" evidence="1">
    <location>
        <begin position="11"/>
        <end position="69"/>
    </location>
</feature>
<keyword evidence="3" id="KW-1185">Reference proteome</keyword>
<dbReference type="RefSeq" id="XP_033605205.1">
    <property type="nucleotide sequence ID" value="XM_033745092.1"/>
</dbReference>
<dbReference type="EMBL" id="ML996565">
    <property type="protein sequence ID" value="KAF2762754.1"/>
    <property type="molecule type" value="Genomic_DNA"/>
</dbReference>
<name>A0A6A6WKM9_9PEZI</name>
<feature type="compositionally biased region" description="Polar residues" evidence="1">
    <location>
        <begin position="46"/>
        <end position="62"/>
    </location>
</feature>
<dbReference type="Proteomes" id="UP000799437">
    <property type="component" value="Unassembled WGS sequence"/>
</dbReference>
<accession>A0A6A6WKM9</accession>